<keyword evidence="1" id="KW-0812">Transmembrane</keyword>
<dbReference type="PANTHER" id="PTHR40076">
    <property type="entry name" value="MEMBRANE PROTEIN-RELATED"/>
    <property type="match status" value="1"/>
</dbReference>
<name>A0A8I0DLT5_9CLOT</name>
<evidence type="ECO:0000313" key="3">
    <source>
        <dbReference type="Proteomes" id="UP000662088"/>
    </source>
</evidence>
<feature type="transmembrane region" description="Helical" evidence="1">
    <location>
        <begin position="45"/>
        <end position="64"/>
    </location>
</feature>
<dbReference type="EMBL" id="JACOOQ010000013">
    <property type="protein sequence ID" value="MBC5640508.1"/>
    <property type="molecule type" value="Genomic_DNA"/>
</dbReference>
<keyword evidence="1" id="KW-0472">Membrane</keyword>
<accession>A0A8I0DLT5</accession>
<keyword evidence="3" id="KW-1185">Reference proteome</keyword>
<organism evidence="2 3">
    <name type="scientific">Clostridium lentum</name>
    <dbReference type="NCBI Taxonomy" id="2763037"/>
    <lineage>
        <taxon>Bacteria</taxon>
        <taxon>Bacillati</taxon>
        <taxon>Bacillota</taxon>
        <taxon>Clostridia</taxon>
        <taxon>Eubacteriales</taxon>
        <taxon>Clostridiaceae</taxon>
        <taxon>Clostridium</taxon>
    </lineage>
</organism>
<dbReference type="RefSeq" id="WP_022212979.1">
    <property type="nucleotide sequence ID" value="NZ_JACOOQ010000013.1"/>
</dbReference>
<dbReference type="Proteomes" id="UP000662088">
    <property type="component" value="Unassembled WGS sequence"/>
</dbReference>
<feature type="transmembrane region" description="Helical" evidence="1">
    <location>
        <begin position="93"/>
        <end position="119"/>
    </location>
</feature>
<evidence type="ECO:0000256" key="1">
    <source>
        <dbReference type="SAM" id="Phobius"/>
    </source>
</evidence>
<dbReference type="AlphaFoldDB" id="A0A8I0DLT5"/>
<comment type="caution">
    <text evidence="2">The sequence shown here is derived from an EMBL/GenBank/DDBJ whole genome shotgun (WGS) entry which is preliminary data.</text>
</comment>
<dbReference type="Pfam" id="PF06161">
    <property type="entry name" value="DUF975"/>
    <property type="match status" value="1"/>
</dbReference>
<sequence length="245" mass="28350">MENYIIRSKARRQLKDRMGLAVGTILLSTILLNIVNVMLDITDDNILLFSLLFAIGYLFISAPIQAGRCKFLLNMVQGKEEPKISDLFSQFNIFLKVFTMSLIIFIFQSLIMLISILIIKGLLPADVMSTKLSVSSITLIFMILLAISIFLFFIDIIYSQVNYIMVEEQEIKVIECMKKSRKMMKGFKFKYFKLQISFIGWWIFSIFTLGIATLWVNPYSMLANANFYEEVKNINVEVQHEKNIL</sequence>
<dbReference type="PANTHER" id="PTHR40076:SF1">
    <property type="entry name" value="MEMBRANE PROTEIN"/>
    <property type="match status" value="1"/>
</dbReference>
<feature type="transmembrane region" description="Helical" evidence="1">
    <location>
        <begin position="191"/>
        <end position="216"/>
    </location>
</feature>
<feature type="transmembrane region" description="Helical" evidence="1">
    <location>
        <begin position="20"/>
        <end position="39"/>
    </location>
</feature>
<proteinExistence type="predicted"/>
<protein>
    <submittedName>
        <fullName evidence="2">DUF975 family protein</fullName>
    </submittedName>
</protein>
<dbReference type="InterPro" id="IPR010380">
    <property type="entry name" value="DUF975"/>
</dbReference>
<feature type="transmembrane region" description="Helical" evidence="1">
    <location>
        <begin position="139"/>
        <end position="158"/>
    </location>
</feature>
<gene>
    <name evidence="2" type="ORF">H8R92_08780</name>
</gene>
<reference evidence="2" key="1">
    <citation type="submission" date="2020-08" db="EMBL/GenBank/DDBJ databases">
        <title>Genome public.</title>
        <authorList>
            <person name="Liu C."/>
            <person name="Sun Q."/>
        </authorList>
    </citation>
    <scope>NUCLEOTIDE SEQUENCE</scope>
    <source>
        <strain evidence="2">NSJ-42</strain>
    </source>
</reference>
<evidence type="ECO:0000313" key="2">
    <source>
        <dbReference type="EMBL" id="MBC5640508.1"/>
    </source>
</evidence>
<keyword evidence="1" id="KW-1133">Transmembrane helix</keyword>